<protein>
    <recommendedName>
        <fullName evidence="4">Major facilitator superfamily (MFS) profile domain-containing protein</fullName>
    </recommendedName>
</protein>
<organism evidence="2 3">
    <name type="scientific">Gibberella nygamai</name>
    <name type="common">Bean root rot disease fungus</name>
    <name type="synonym">Fusarium nygamai</name>
    <dbReference type="NCBI Taxonomy" id="42673"/>
    <lineage>
        <taxon>Eukaryota</taxon>
        <taxon>Fungi</taxon>
        <taxon>Dikarya</taxon>
        <taxon>Ascomycota</taxon>
        <taxon>Pezizomycotina</taxon>
        <taxon>Sordariomycetes</taxon>
        <taxon>Hypocreomycetidae</taxon>
        <taxon>Hypocreales</taxon>
        <taxon>Nectriaceae</taxon>
        <taxon>Fusarium</taxon>
        <taxon>Fusarium fujikuroi species complex</taxon>
    </lineage>
</organism>
<dbReference type="OrthoDB" id="8120565at2759"/>
<keyword evidence="3" id="KW-1185">Reference proteome</keyword>
<feature type="transmembrane region" description="Helical" evidence="1">
    <location>
        <begin position="25"/>
        <end position="44"/>
    </location>
</feature>
<evidence type="ECO:0000313" key="3">
    <source>
        <dbReference type="Proteomes" id="UP000236664"/>
    </source>
</evidence>
<proteinExistence type="predicted"/>
<keyword evidence="1" id="KW-0472">Membrane</keyword>
<dbReference type="EMBL" id="MTQA01000307">
    <property type="protein sequence ID" value="PNP61290.1"/>
    <property type="molecule type" value="Genomic_DNA"/>
</dbReference>
<name>A0A2K0UU31_GIBNY</name>
<keyword evidence="1" id="KW-0812">Transmembrane</keyword>
<gene>
    <name evidence="2" type="ORF">FNYG_13976</name>
</gene>
<evidence type="ECO:0000313" key="2">
    <source>
        <dbReference type="EMBL" id="PNP61290.1"/>
    </source>
</evidence>
<evidence type="ECO:0000256" key="1">
    <source>
        <dbReference type="SAM" id="Phobius"/>
    </source>
</evidence>
<accession>A0A2K0UU31</accession>
<reference evidence="2 3" key="1">
    <citation type="submission" date="2017-06" db="EMBL/GenBank/DDBJ databases">
        <title>Genome of Fusarium nygamai isolate CS10214.</title>
        <authorList>
            <person name="Gardiner D.M."/>
            <person name="Obanor F."/>
            <person name="Kazan K."/>
        </authorList>
    </citation>
    <scope>NUCLEOTIDE SEQUENCE [LARGE SCALE GENOMIC DNA]</scope>
    <source>
        <strain evidence="2 3">CS10214</strain>
    </source>
</reference>
<dbReference type="AlphaFoldDB" id="A0A2K0UU31"/>
<sequence>MVNICQLAAGIPTFLYLDKMGRCKLAISSGAAMAIPYLIISGVVGKFDSKWEANPGMGWFGVALISLAK</sequence>
<dbReference type="Gene3D" id="1.20.1250.20">
    <property type="entry name" value="MFS general substrate transporter like domains"/>
    <property type="match status" value="1"/>
</dbReference>
<keyword evidence="1" id="KW-1133">Transmembrane helix</keyword>
<dbReference type="Proteomes" id="UP000236664">
    <property type="component" value="Unassembled WGS sequence"/>
</dbReference>
<dbReference type="InterPro" id="IPR036259">
    <property type="entry name" value="MFS_trans_sf"/>
</dbReference>
<evidence type="ECO:0008006" key="4">
    <source>
        <dbReference type="Google" id="ProtNLM"/>
    </source>
</evidence>
<comment type="caution">
    <text evidence="2">The sequence shown here is derived from an EMBL/GenBank/DDBJ whole genome shotgun (WGS) entry which is preliminary data.</text>
</comment>